<accession>A0A099WFY4</accession>
<comment type="pathway">
    <text evidence="2">Cofactor biosynthesis; tetrahydrofolate biosynthesis; 2-amino-4-hydroxy-6-hydroxymethyl-7,8-dihydropteridine diphosphate from 7,8-dihydroneopterin triphosphate: step 4/4.</text>
</comment>
<dbReference type="GO" id="GO:0046656">
    <property type="term" value="P:folic acid biosynthetic process"/>
    <property type="evidence" value="ECO:0007669"/>
    <property type="project" value="UniProtKB-KW"/>
</dbReference>
<dbReference type="GO" id="GO:0005524">
    <property type="term" value="F:ATP binding"/>
    <property type="evidence" value="ECO:0007669"/>
    <property type="project" value="UniProtKB-KW"/>
</dbReference>
<dbReference type="eggNOG" id="COG0801">
    <property type="taxonomic scope" value="Bacteria"/>
</dbReference>
<keyword evidence="6 9" id="KW-0418">Kinase</keyword>
<proteinExistence type="predicted"/>
<dbReference type="UniPathway" id="UPA00077">
    <property type="reaction ID" value="UER00155"/>
</dbReference>
<evidence type="ECO:0000256" key="8">
    <source>
        <dbReference type="ARBA" id="ARBA00022909"/>
    </source>
</evidence>
<dbReference type="EMBL" id="JNFA01000011">
    <property type="protein sequence ID" value="KGL43015.1"/>
    <property type="molecule type" value="Genomic_DNA"/>
</dbReference>
<dbReference type="STRING" id="1552123.EP57_06060"/>
<evidence type="ECO:0000256" key="5">
    <source>
        <dbReference type="ARBA" id="ARBA00022741"/>
    </source>
</evidence>
<dbReference type="InterPro" id="IPR035907">
    <property type="entry name" value="Hppk_sf"/>
</dbReference>
<dbReference type="CDD" id="cd00483">
    <property type="entry name" value="HPPK"/>
    <property type="match status" value="1"/>
</dbReference>
<comment type="caution">
    <text evidence="9">The sequence shown here is derived from an EMBL/GenBank/DDBJ whole genome shotgun (WGS) entry which is preliminary data.</text>
</comment>
<evidence type="ECO:0000313" key="10">
    <source>
        <dbReference type="Proteomes" id="UP000029844"/>
    </source>
</evidence>
<comment type="catalytic activity">
    <reaction evidence="1">
        <text>6-hydroxymethyl-7,8-dihydropterin + ATP = (7,8-dihydropterin-6-yl)methyl diphosphate + AMP + H(+)</text>
        <dbReference type="Rhea" id="RHEA:11412"/>
        <dbReference type="ChEBI" id="CHEBI:15378"/>
        <dbReference type="ChEBI" id="CHEBI:30616"/>
        <dbReference type="ChEBI" id="CHEBI:44841"/>
        <dbReference type="ChEBI" id="CHEBI:72950"/>
        <dbReference type="ChEBI" id="CHEBI:456215"/>
        <dbReference type="EC" id="2.7.6.3"/>
    </reaction>
</comment>
<sequence length="159" mass="18082">MPNAYLSIGTNIGNRQENLENALKSLNQTENIKITHVSSVYETDPVGFEDQDAFLNIAVALETTLDQETLLQTGLNIETELGRVRLIRWGPRLIDIDLLLYDDIKQQSPTLELPHPRMTERAFVMIPLQEIAPDVVAPLLQKEVLQDQGIHKTKIKLEW</sequence>
<dbReference type="GO" id="GO:0046654">
    <property type="term" value="P:tetrahydrofolate biosynthetic process"/>
    <property type="evidence" value="ECO:0007669"/>
    <property type="project" value="UniProtKB-UniPathway"/>
</dbReference>
<evidence type="ECO:0000256" key="6">
    <source>
        <dbReference type="ARBA" id="ARBA00022777"/>
    </source>
</evidence>
<keyword evidence="8" id="KW-0289">Folate biosynthesis</keyword>
<dbReference type="InterPro" id="IPR000550">
    <property type="entry name" value="Hppk"/>
</dbReference>
<gene>
    <name evidence="9" type="ORF">EP57_06060</name>
</gene>
<dbReference type="Proteomes" id="UP000029844">
    <property type="component" value="Unassembled WGS sequence"/>
</dbReference>
<name>A0A099WFY4_9LIST</name>
<dbReference type="RefSeq" id="WP_036085007.1">
    <property type="nucleotide sequence ID" value="NZ_CBCSHQ010000001.1"/>
</dbReference>
<dbReference type="PANTHER" id="PTHR43071:SF1">
    <property type="entry name" value="2-AMINO-4-HYDROXY-6-HYDROXYMETHYLDIHYDROPTERIDINE PYROPHOSPHOKINASE"/>
    <property type="match status" value="1"/>
</dbReference>
<dbReference type="GO" id="GO:0016301">
    <property type="term" value="F:kinase activity"/>
    <property type="evidence" value="ECO:0007669"/>
    <property type="project" value="UniProtKB-KW"/>
</dbReference>
<evidence type="ECO:0000256" key="4">
    <source>
        <dbReference type="ARBA" id="ARBA00022679"/>
    </source>
</evidence>
<dbReference type="EC" id="2.7.6.3" evidence="3"/>
<evidence type="ECO:0000313" key="9">
    <source>
        <dbReference type="EMBL" id="KGL43015.1"/>
    </source>
</evidence>
<organism evidence="9 10">
    <name type="scientific">Listeria booriae</name>
    <dbReference type="NCBI Taxonomy" id="1552123"/>
    <lineage>
        <taxon>Bacteria</taxon>
        <taxon>Bacillati</taxon>
        <taxon>Bacillota</taxon>
        <taxon>Bacilli</taxon>
        <taxon>Bacillales</taxon>
        <taxon>Listeriaceae</taxon>
        <taxon>Listeria</taxon>
    </lineage>
</organism>
<evidence type="ECO:0000256" key="7">
    <source>
        <dbReference type="ARBA" id="ARBA00022840"/>
    </source>
</evidence>
<dbReference type="NCBIfam" id="TIGR01498">
    <property type="entry name" value="folK"/>
    <property type="match status" value="1"/>
</dbReference>
<evidence type="ECO:0000256" key="2">
    <source>
        <dbReference type="ARBA" id="ARBA00005051"/>
    </source>
</evidence>
<dbReference type="PROSITE" id="PS00794">
    <property type="entry name" value="HPPK"/>
    <property type="match status" value="1"/>
</dbReference>
<evidence type="ECO:0000256" key="1">
    <source>
        <dbReference type="ARBA" id="ARBA00000198"/>
    </source>
</evidence>
<dbReference type="AlphaFoldDB" id="A0A099WFY4"/>
<dbReference type="SUPFAM" id="SSF55083">
    <property type="entry name" value="6-hydroxymethyl-7,8-dihydropterin pyrophosphokinase, HPPK"/>
    <property type="match status" value="1"/>
</dbReference>
<keyword evidence="5" id="KW-0547">Nucleotide-binding</keyword>
<dbReference type="GO" id="GO:0003848">
    <property type="term" value="F:2-amino-4-hydroxy-6-hydroxymethyldihydropteridine diphosphokinase activity"/>
    <property type="evidence" value="ECO:0007669"/>
    <property type="project" value="UniProtKB-EC"/>
</dbReference>
<dbReference type="GeneID" id="58716949"/>
<keyword evidence="7" id="KW-0067">ATP-binding</keyword>
<reference evidence="9 10" key="1">
    <citation type="submission" date="2014-05" db="EMBL/GenBank/DDBJ databases">
        <title>Novel Listeriaceae from food processing environments.</title>
        <authorList>
            <person name="den Bakker H.C."/>
        </authorList>
    </citation>
    <scope>NUCLEOTIDE SEQUENCE [LARGE SCALE GENOMIC DNA]</scope>
    <source>
        <strain evidence="9 10">FSL A5-0281</strain>
    </source>
</reference>
<keyword evidence="10" id="KW-1185">Reference proteome</keyword>
<protein>
    <recommendedName>
        <fullName evidence="3">2-amino-4-hydroxy-6-hydroxymethyldihydropteridine diphosphokinase</fullName>
        <ecNumber evidence="3">2.7.6.3</ecNumber>
    </recommendedName>
</protein>
<dbReference type="Pfam" id="PF01288">
    <property type="entry name" value="HPPK"/>
    <property type="match status" value="1"/>
</dbReference>
<dbReference type="OrthoDB" id="9808041at2"/>
<dbReference type="Gene3D" id="3.30.70.560">
    <property type="entry name" value="7,8-Dihydro-6-hydroxymethylpterin-pyrophosphokinase HPPK"/>
    <property type="match status" value="1"/>
</dbReference>
<dbReference type="PANTHER" id="PTHR43071">
    <property type="entry name" value="2-AMINO-4-HYDROXY-6-HYDROXYMETHYLDIHYDROPTERIDINE PYROPHOSPHOKINASE"/>
    <property type="match status" value="1"/>
</dbReference>
<keyword evidence="4" id="KW-0808">Transferase</keyword>
<evidence type="ECO:0000256" key="3">
    <source>
        <dbReference type="ARBA" id="ARBA00013253"/>
    </source>
</evidence>